<comment type="caution">
    <text evidence="5">The sequence shown here is derived from an EMBL/GenBank/DDBJ whole genome shotgun (WGS) entry which is preliminary data.</text>
</comment>
<gene>
    <name evidence="5" type="ORF">GCM10017566_12470</name>
</gene>
<evidence type="ECO:0000256" key="2">
    <source>
        <dbReference type="ARBA" id="ARBA00022963"/>
    </source>
</evidence>
<dbReference type="OrthoDB" id="569821at2"/>
<evidence type="ECO:0000256" key="3">
    <source>
        <dbReference type="ARBA" id="ARBA00023098"/>
    </source>
</evidence>
<dbReference type="PANTHER" id="PTHR10272">
    <property type="entry name" value="PLATELET-ACTIVATING FACTOR ACETYLHYDROLASE"/>
    <property type="match status" value="1"/>
</dbReference>
<evidence type="ECO:0000256" key="4">
    <source>
        <dbReference type="SAM" id="SignalP"/>
    </source>
</evidence>
<keyword evidence="2" id="KW-0442">Lipid degradation</keyword>
<dbReference type="GO" id="GO:0016042">
    <property type="term" value="P:lipid catabolic process"/>
    <property type="evidence" value="ECO:0007669"/>
    <property type="project" value="UniProtKB-KW"/>
</dbReference>
<feature type="chain" id="PRO_5034432196" evidence="4">
    <location>
        <begin position="23"/>
        <end position="365"/>
    </location>
</feature>
<keyword evidence="1" id="KW-0378">Hydrolase</keyword>
<dbReference type="SUPFAM" id="SSF53474">
    <property type="entry name" value="alpha/beta-Hydrolases"/>
    <property type="match status" value="1"/>
</dbReference>
<dbReference type="EMBL" id="BNAV01000001">
    <property type="protein sequence ID" value="GHF40582.1"/>
    <property type="molecule type" value="Genomic_DNA"/>
</dbReference>
<protein>
    <submittedName>
        <fullName evidence="5">Esterase</fullName>
    </submittedName>
</protein>
<dbReference type="AlphaFoldDB" id="A0A8H9IW50"/>
<dbReference type="PANTHER" id="PTHR10272:SF0">
    <property type="entry name" value="PLATELET-ACTIVATING FACTOR ACETYLHYDROLASE"/>
    <property type="match status" value="1"/>
</dbReference>
<keyword evidence="3" id="KW-0443">Lipid metabolism</keyword>
<accession>A0A8H9IW50</accession>
<keyword evidence="6" id="KW-1185">Reference proteome</keyword>
<dbReference type="Gene3D" id="3.40.50.1820">
    <property type="entry name" value="alpha/beta hydrolase"/>
    <property type="match status" value="1"/>
</dbReference>
<proteinExistence type="predicted"/>
<reference evidence="5" key="1">
    <citation type="journal article" date="2014" name="Int. J. Syst. Evol. Microbiol.">
        <title>Complete genome sequence of Corynebacterium casei LMG S-19264T (=DSM 44701T), isolated from a smear-ripened cheese.</title>
        <authorList>
            <consortium name="US DOE Joint Genome Institute (JGI-PGF)"/>
            <person name="Walter F."/>
            <person name="Albersmeier A."/>
            <person name="Kalinowski J."/>
            <person name="Ruckert C."/>
        </authorList>
    </citation>
    <scope>NUCLEOTIDE SEQUENCE</scope>
    <source>
        <strain evidence="5">CGMCC 4.7679</strain>
    </source>
</reference>
<dbReference type="GO" id="GO:0003847">
    <property type="term" value="F:1-alkyl-2-acetylglycerophosphocholine esterase activity"/>
    <property type="evidence" value="ECO:0007669"/>
    <property type="project" value="TreeGrafter"/>
</dbReference>
<feature type="signal peptide" evidence="4">
    <location>
        <begin position="1"/>
        <end position="22"/>
    </location>
</feature>
<evidence type="ECO:0000256" key="1">
    <source>
        <dbReference type="ARBA" id="ARBA00022801"/>
    </source>
</evidence>
<dbReference type="Proteomes" id="UP000658656">
    <property type="component" value="Unassembled WGS sequence"/>
</dbReference>
<evidence type="ECO:0000313" key="5">
    <source>
        <dbReference type="EMBL" id="GHF40582.1"/>
    </source>
</evidence>
<keyword evidence="4" id="KW-0732">Signal</keyword>
<evidence type="ECO:0000313" key="6">
    <source>
        <dbReference type="Proteomes" id="UP000658656"/>
    </source>
</evidence>
<sequence length="365" mass="38624">MRWKILTAAVLVTAALTVPAAAATRLALPEPSGPYRVGETDLHLVDAARPDPWVAGPRELMVSVHYPALLVPGRAAPYMLPGAAAHFDAVTANQYLGLGTPPGTDWAAVRTHAVRDAPALPGRRPVIVYSPGLGEPRTWGTAAAEDLASRGYVVVSADHTYEAPEVQFPDGSVRTMVEPGDPDPFLRKALDVRVRDTRFVLDSLARLPWLTVDRVGMLGHSMGGAAAALTMAADPRVVAGVDLDGNLTYYDGSPMPPAAEGLAKPFLLVGKDGTTDTGPGWTAFLAHTPGWARQLKLLGSEHASFTDAEALLPQLGVGVGTLDPATAIRTQRAYLAAFFDRWLRGGDGRLLDGPSSRYPAMAFVS</sequence>
<dbReference type="InterPro" id="IPR029058">
    <property type="entry name" value="AB_hydrolase_fold"/>
</dbReference>
<dbReference type="RefSeq" id="WP_145934871.1">
    <property type="nucleotide sequence ID" value="NZ_BNAV01000001.1"/>
</dbReference>
<reference evidence="5" key="2">
    <citation type="submission" date="2020-09" db="EMBL/GenBank/DDBJ databases">
        <authorList>
            <person name="Sun Q."/>
            <person name="Zhou Y."/>
        </authorList>
    </citation>
    <scope>NUCLEOTIDE SEQUENCE</scope>
    <source>
        <strain evidence="5">CGMCC 4.7679</strain>
    </source>
</reference>
<dbReference type="Pfam" id="PF03403">
    <property type="entry name" value="PAF-AH_p_II"/>
    <property type="match status" value="1"/>
</dbReference>
<name>A0A8H9IW50_9PSEU</name>
<organism evidence="5 6">
    <name type="scientific">Amycolatopsis bartoniae</name>
    <dbReference type="NCBI Taxonomy" id="941986"/>
    <lineage>
        <taxon>Bacteria</taxon>
        <taxon>Bacillati</taxon>
        <taxon>Actinomycetota</taxon>
        <taxon>Actinomycetes</taxon>
        <taxon>Pseudonocardiales</taxon>
        <taxon>Pseudonocardiaceae</taxon>
        <taxon>Amycolatopsis</taxon>
    </lineage>
</organism>